<dbReference type="PANTHER" id="PTHR19854:SF15">
    <property type="entry name" value="TRANSDUCIN BETA-LIKE PROTEIN 3"/>
    <property type="match status" value="1"/>
</dbReference>
<dbReference type="PRINTS" id="PR00320">
    <property type="entry name" value="GPROTEINBRPT"/>
</dbReference>
<dbReference type="GO" id="GO:0032040">
    <property type="term" value="C:small-subunit processome"/>
    <property type="evidence" value="ECO:0007669"/>
    <property type="project" value="InterPro"/>
</dbReference>
<feature type="repeat" description="WD" evidence="5">
    <location>
        <begin position="116"/>
        <end position="157"/>
    </location>
</feature>
<dbReference type="InterPro" id="IPR020472">
    <property type="entry name" value="WD40_PAC1"/>
</dbReference>
<dbReference type="CDD" id="cd00200">
    <property type="entry name" value="WD40"/>
    <property type="match status" value="2"/>
</dbReference>
<keyword evidence="8" id="KW-1185">Reference proteome</keyword>
<evidence type="ECO:0000313" key="7">
    <source>
        <dbReference type="EMBL" id="KZW00565.1"/>
    </source>
</evidence>
<dbReference type="PROSITE" id="PS50082">
    <property type="entry name" value="WD_REPEATS_2"/>
    <property type="match status" value="7"/>
</dbReference>
<dbReference type="GO" id="GO:0000480">
    <property type="term" value="P:endonucleolytic cleavage in 5'-ETS of tricistronic rRNA transcript (SSU-rRNA, 5.8S rRNA, LSU-rRNA)"/>
    <property type="evidence" value="ECO:0007669"/>
    <property type="project" value="TreeGrafter"/>
</dbReference>
<dbReference type="GO" id="GO:0000472">
    <property type="term" value="P:endonucleolytic cleavage to generate mature 5'-end of SSU-rRNA from (SSU-rRNA, 5.8S rRNA, LSU-rRNA)"/>
    <property type="evidence" value="ECO:0007669"/>
    <property type="project" value="TreeGrafter"/>
</dbReference>
<feature type="repeat" description="WD" evidence="5">
    <location>
        <begin position="575"/>
        <end position="616"/>
    </location>
</feature>
<dbReference type="PROSITE" id="PS50294">
    <property type="entry name" value="WD_REPEATS_REGION"/>
    <property type="match status" value="7"/>
</dbReference>
<reference evidence="7 8" key="1">
    <citation type="journal article" date="2016" name="Mol. Biol. Evol.">
        <title>Comparative Genomics of Early-Diverging Mushroom-Forming Fungi Provides Insights into the Origins of Lignocellulose Decay Capabilities.</title>
        <authorList>
            <person name="Nagy L.G."/>
            <person name="Riley R."/>
            <person name="Tritt A."/>
            <person name="Adam C."/>
            <person name="Daum C."/>
            <person name="Floudas D."/>
            <person name="Sun H."/>
            <person name="Yadav J.S."/>
            <person name="Pangilinan J."/>
            <person name="Larsson K.H."/>
            <person name="Matsuura K."/>
            <person name="Barry K."/>
            <person name="Labutti K."/>
            <person name="Kuo R."/>
            <person name="Ohm R.A."/>
            <person name="Bhattacharya S.S."/>
            <person name="Shirouzu T."/>
            <person name="Yoshinaga Y."/>
            <person name="Martin F.M."/>
            <person name="Grigoriev I.V."/>
            <person name="Hibbett D.S."/>
        </authorList>
    </citation>
    <scope>NUCLEOTIDE SEQUENCE [LARGE SCALE GENOMIC DNA]</scope>
    <source>
        <strain evidence="7 8">HHB12029</strain>
    </source>
</reference>
<evidence type="ECO:0000256" key="3">
    <source>
        <dbReference type="ARBA" id="ARBA00022737"/>
    </source>
</evidence>
<dbReference type="STRING" id="1314781.A0A165NCW6"/>
<dbReference type="InterPro" id="IPR001680">
    <property type="entry name" value="WD40_rpt"/>
</dbReference>
<feature type="domain" description="U3 small nucleolar RNA-associated protein 13 C-terminal" evidence="6">
    <location>
        <begin position="667"/>
        <end position="831"/>
    </location>
</feature>
<dbReference type="PANTHER" id="PTHR19854">
    <property type="entry name" value="TRANSDUCIN BETA-LIKE 3"/>
    <property type="match status" value="1"/>
</dbReference>
<dbReference type="GO" id="GO:0030686">
    <property type="term" value="C:90S preribosome"/>
    <property type="evidence" value="ECO:0007669"/>
    <property type="project" value="TreeGrafter"/>
</dbReference>
<keyword evidence="2 5" id="KW-0853">WD repeat</keyword>
<feature type="repeat" description="WD" evidence="5">
    <location>
        <begin position="422"/>
        <end position="453"/>
    </location>
</feature>
<organism evidence="7 8">
    <name type="scientific">Exidia glandulosa HHB12029</name>
    <dbReference type="NCBI Taxonomy" id="1314781"/>
    <lineage>
        <taxon>Eukaryota</taxon>
        <taxon>Fungi</taxon>
        <taxon>Dikarya</taxon>
        <taxon>Basidiomycota</taxon>
        <taxon>Agaricomycotina</taxon>
        <taxon>Agaricomycetes</taxon>
        <taxon>Auriculariales</taxon>
        <taxon>Exidiaceae</taxon>
        <taxon>Exidia</taxon>
    </lineage>
</organism>
<keyword evidence="4" id="KW-0539">Nucleus</keyword>
<evidence type="ECO:0000256" key="1">
    <source>
        <dbReference type="ARBA" id="ARBA00004604"/>
    </source>
</evidence>
<evidence type="ECO:0000256" key="5">
    <source>
        <dbReference type="PROSITE-ProRule" id="PRU00221"/>
    </source>
</evidence>
<feature type="repeat" description="WD" evidence="5">
    <location>
        <begin position="470"/>
        <end position="506"/>
    </location>
</feature>
<evidence type="ECO:0000259" key="6">
    <source>
        <dbReference type="Pfam" id="PF08625"/>
    </source>
</evidence>
<proteinExistence type="predicted"/>
<accession>A0A165NCW6</accession>
<dbReference type="InterPro" id="IPR015943">
    <property type="entry name" value="WD40/YVTN_repeat-like_dom_sf"/>
</dbReference>
<evidence type="ECO:0000256" key="4">
    <source>
        <dbReference type="ARBA" id="ARBA00023242"/>
    </source>
</evidence>
<sequence>MPGVVAGPSKAKTSFRKARVVGPLYTGGPLAVDRDGQRVVSTLGDDVVLTDAATGQRICQFQTDGEAPSSLALSTATSTSLQLLLVFTASLALHVFELPSSNTPLERPVQPIRQIARAHDAPVHVCIVDPTSSFLASGSADGVVKVWDIRRGYVTHNFRGHGGVVSALTFSVTSLSGEVQMRLFTASGDNLVRVFNLTSAASRTAGAKAELVLDGHVSVPRAICVTPDQRWLVTSGRDSVILVWDLPALLKSSASTSKKGKGKAVDPKPHRTILVQERIEAAGLLTAEDLPEYPGEVRVYAGGEKGVVRVWDALSGKELVTLGGEAANVSSKREEQQEILSIYHIASPACIATVHADQNVIFYSLTTGQISRQLIGFNDEVVDALFLSPLEGVRDSHLAVATNSSLIRVYSTSPDQLDASLLHGHTDVVLCLDRGQSGQLLASGSKDRTARIWARRYREERDEWQCLAFAEGHAESIGAIAMSRDSGAPKFMFTGSQDRTVKMWDLAAVDLQSVTAPVKLQSLTTQKAHEKDINSLDVSPNDKLLATGSQDKTVKIFAIEYRGTRGGEIKALGVCKGHKRGVWNVRFGRTERVLATGSGDKTVKMWNLEDFTCIKTFEGHTNSVLRVDFVSDSLQLMSSASDGLVKLWNIGDQECVATLDNHEDKVEQDFLNYVALNDYKHAILLGLAMDQPGRLFKLFKTVRSEDAESESPVDATSLTGHPAVDEVLRTLSAPDLARLLRHVRTWNTTARTSAVAQGILHAVLKLRSVADIVSAFAPEVVALEGHGKTDGEANGLQDLIEGLIPYSERHLTRVERLVQESYTIDFLLAEMDGLEIGPDADVDMDGI</sequence>
<dbReference type="InterPro" id="IPR019775">
    <property type="entry name" value="WD40_repeat_CS"/>
</dbReference>
<keyword evidence="3" id="KW-0677">Repeat</keyword>
<dbReference type="SMART" id="SM00320">
    <property type="entry name" value="WD40"/>
    <property type="match status" value="9"/>
</dbReference>
<dbReference type="EMBL" id="KV425900">
    <property type="protein sequence ID" value="KZW00565.1"/>
    <property type="molecule type" value="Genomic_DNA"/>
</dbReference>
<feature type="repeat" description="WD" evidence="5">
    <location>
        <begin position="213"/>
        <end position="246"/>
    </location>
</feature>
<dbReference type="SUPFAM" id="SSF50998">
    <property type="entry name" value="Quinoprotein alcohol dehydrogenase-like"/>
    <property type="match status" value="2"/>
</dbReference>
<dbReference type="Gene3D" id="2.130.10.10">
    <property type="entry name" value="YVTN repeat-like/Quinoprotein amine dehydrogenase"/>
    <property type="match status" value="3"/>
</dbReference>
<dbReference type="OrthoDB" id="5414888at2759"/>
<dbReference type="Pfam" id="PF08625">
    <property type="entry name" value="Utp13"/>
    <property type="match status" value="1"/>
</dbReference>
<dbReference type="InParanoid" id="A0A165NCW6"/>
<dbReference type="FunCoup" id="A0A165NCW6">
    <property type="interactions" value="772"/>
</dbReference>
<dbReference type="Pfam" id="PF00400">
    <property type="entry name" value="WD40"/>
    <property type="match status" value="8"/>
</dbReference>
<evidence type="ECO:0000256" key="2">
    <source>
        <dbReference type="ARBA" id="ARBA00022574"/>
    </source>
</evidence>
<evidence type="ECO:0000313" key="8">
    <source>
        <dbReference type="Proteomes" id="UP000077266"/>
    </source>
</evidence>
<dbReference type="AlphaFoldDB" id="A0A165NCW6"/>
<dbReference type="PROSITE" id="PS00678">
    <property type="entry name" value="WD_REPEATS_1"/>
    <property type="match status" value="5"/>
</dbReference>
<feature type="repeat" description="WD" evidence="5">
    <location>
        <begin position="526"/>
        <end position="560"/>
    </location>
</feature>
<dbReference type="InterPro" id="IPR011047">
    <property type="entry name" value="Quinoprotein_ADH-like_sf"/>
</dbReference>
<dbReference type="Proteomes" id="UP000077266">
    <property type="component" value="Unassembled WGS sequence"/>
</dbReference>
<dbReference type="InterPro" id="IPR013934">
    <property type="entry name" value="Utp13_C"/>
</dbReference>
<dbReference type="GO" id="GO:0034511">
    <property type="term" value="F:U3 snoRNA binding"/>
    <property type="evidence" value="ECO:0007669"/>
    <property type="project" value="TreeGrafter"/>
</dbReference>
<comment type="subcellular location">
    <subcellularLocation>
        <location evidence="1">Nucleus</location>
        <location evidence="1">Nucleolus</location>
    </subcellularLocation>
</comment>
<gene>
    <name evidence="7" type="ORF">EXIGLDRAFT_721336</name>
</gene>
<feature type="repeat" description="WD" evidence="5">
    <location>
        <begin position="617"/>
        <end position="658"/>
    </location>
</feature>
<name>A0A165NCW6_EXIGL</name>
<protein>
    <submittedName>
        <fullName evidence="7">WD40 repeat-like protein</fullName>
    </submittedName>
</protein>